<protein>
    <recommendedName>
        <fullName evidence="1">F-box/LRR-repeat protein 15/At3g58940/PEG3-like LRR domain-containing protein</fullName>
    </recommendedName>
</protein>
<name>A0AAD4XE99_9MAGN</name>
<proteinExistence type="predicted"/>
<dbReference type="PANTHER" id="PTHR38926">
    <property type="entry name" value="F-BOX DOMAIN CONTAINING PROTEIN, EXPRESSED"/>
    <property type="match status" value="1"/>
</dbReference>
<feature type="domain" description="F-box/LRR-repeat protein 15/At3g58940/PEG3-like LRR" evidence="1">
    <location>
        <begin position="16"/>
        <end position="87"/>
    </location>
</feature>
<reference evidence="2" key="1">
    <citation type="submission" date="2022-04" db="EMBL/GenBank/DDBJ databases">
        <title>A functionally conserved STORR gene fusion in Papaver species that diverged 16.8 million years ago.</title>
        <authorList>
            <person name="Catania T."/>
        </authorList>
    </citation>
    <scope>NUCLEOTIDE SEQUENCE</scope>
    <source>
        <strain evidence="2">S-188037</strain>
    </source>
</reference>
<keyword evidence="3" id="KW-1185">Reference proteome</keyword>
<dbReference type="PANTHER" id="PTHR38926:SF2">
    <property type="entry name" value="F-BOX_LRR-REPEAT PROTEIN 21-RELATED"/>
    <property type="match status" value="1"/>
</dbReference>
<accession>A0AAD4XE99</accession>
<dbReference type="Pfam" id="PF24758">
    <property type="entry name" value="LRR_At5g56370"/>
    <property type="match status" value="1"/>
</dbReference>
<sequence length="111" mass="12902">MEHFGNDEILEYIAEKCGSLRCLRLVSCYQVSDDALINMVKKAVMLEELEIRYCSFSEDMLKAVGKACPQLKLLRLNYRGFRRPRIEIDEEALAIAENMPQLRHSRWLPAP</sequence>
<evidence type="ECO:0000313" key="3">
    <source>
        <dbReference type="Proteomes" id="UP001202328"/>
    </source>
</evidence>
<dbReference type="Gene3D" id="3.80.10.10">
    <property type="entry name" value="Ribonuclease Inhibitor"/>
    <property type="match status" value="1"/>
</dbReference>
<gene>
    <name evidence="2" type="ORF">MKW98_032257</name>
</gene>
<evidence type="ECO:0000259" key="1">
    <source>
        <dbReference type="Pfam" id="PF24758"/>
    </source>
</evidence>
<evidence type="ECO:0000313" key="2">
    <source>
        <dbReference type="EMBL" id="KAI3903603.1"/>
    </source>
</evidence>
<dbReference type="Proteomes" id="UP001202328">
    <property type="component" value="Unassembled WGS sequence"/>
</dbReference>
<dbReference type="AlphaFoldDB" id="A0AAD4XE99"/>
<organism evidence="2 3">
    <name type="scientific">Papaver atlanticum</name>
    <dbReference type="NCBI Taxonomy" id="357466"/>
    <lineage>
        <taxon>Eukaryota</taxon>
        <taxon>Viridiplantae</taxon>
        <taxon>Streptophyta</taxon>
        <taxon>Embryophyta</taxon>
        <taxon>Tracheophyta</taxon>
        <taxon>Spermatophyta</taxon>
        <taxon>Magnoliopsida</taxon>
        <taxon>Ranunculales</taxon>
        <taxon>Papaveraceae</taxon>
        <taxon>Papaveroideae</taxon>
        <taxon>Papaver</taxon>
    </lineage>
</organism>
<dbReference type="EMBL" id="JAJJMB010011222">
    <property type="protein sequence ID" value="KAI3903603.1"/>
    <property type="molecule type" value="Genomic_DNA"/>
</dbReference>
<comment type="caution">
    <text evidence="2">The sequence shown here is derived from an EMBL/GenBank/DDBJ whole genome shotgun (WGS) entry which is preliminary data.</text>
</comment>
<dbReference type="InterPro" id="IPR032675">
    <property type="entry name" value="LRR_dom_sf"/>
</dbReference>
<dbReference type="SUPFAM" id="SSF52047">
    <property type="entry name" value="RNI-like"/>
    <property type="match status" value="1"/>
</dbReference>
<dbReference type="InterPro" id="IPR055411">
    <property type="entry name" value="LRR_FXL15/At3g58940/PEG3-like"/>
</dbReference>